<comment type="similarity">
    <text evidence="2 13">Belongs to the sodium:solute symporter (SSF) (TC 2.A.21) family.</text>
</comment>
<gene>
    <name evidence="15" type="primary">putP</name>
    <name evidence="15" type="ORF">OBO34_20220</name>
</gene>
<comment type="subcellular location">
    <subcellularLocation>
        <location evidence="1 14">Cell membrane</location>
        <topology evidence="1 14">Multi-pass membrane protein</topology>
    </subcellularLocation>
</comment>
<evidence type="ECO:0000256" key="5">
    <source>
        <dbReference type="ARBA" id="ARBA00022692"/>
    </source>
</evidence>
<dbReference type="PANTHER" id="PTHR48086">
    <property type="entry name" value="SODIUM/PROLINE SYMPORTER-RELATED"/>
    <property type="match status" value="1"/>
</dbReference>
<feature type="transmembrane region" description="Helical" evidence="14">
    <location>
        <begin position="165"/>
        <end position="188"/>
    </location>
</feature>
<dbReference type="InterPro" id="IPR001734">
    <property type="entry name" value="Na/solute_symporter"/>
</dbReference>
<dbReference type="AlphaFoldDB" id="A0A9J6QYQ2"/>
<dbReference type="InterPro" id="IPR050277">
    <property type="entry name" value="Sodium:Solute_Symporter"/>
</dbReference>
<dbReference type="GO" id="GO:0031402">
    <property type="term" value="F:sodium ion binding"/>
    <property type="evidence" value="ECO:0007669"/>
    <property type="project" value="UniProtKB-UniRule"/>
</dbReference>
<keyword evidence="14" id="KW-0029">Amino-acid transport</keyword>
<comment type="caution">
    <text evidence="15">The sequence shown here is derived from an EMBL/GenBank/DDBJ whole genome shotgun (WGS) entry which is preliminary data.</text>
</comment>
<comment type="function">
    <text evidence="14">Catalyzes the sodium-dependent uptake of extracellular L-proline.</text>
</comment>
<dbReference type="InterPro" id="IPR011851">
    <property type="entry name" value="Na/Pro_symporter"/>
</dbReference>
<evidence type="ECO:0000256" key="6">
    <source>
        <dbReference type="ARBA" id="ARBA00022847"/>
    </source>
</evidence>
<dbReference type="CDD" id="cd11475">
    <property type="entry name" value="SLC5sbd_PutP"/>
    <property type="match status" value="1"/>
</dbReference>
<evidence type="ECO:0000313" key="16">
    <source>
        <dbReference type="Proteomes" id="UP001065549"/>
    </source>
</evidence>
<feature type="transmembrane region" description="Helical" evidence="14">
    <location>
        <begin position="195"/>
        <end position="215"/>
    </location>
</feature>
<evidence type="ECO:0000256" key="12">
    <source>
        <dbReference type="ARBA" id="ARBA00033708"/>
    </source>
</evidence>
<evidence type="ECO:0000256" key="1">
    <source>
        <dbReference type="ARBA" id="ARBA00004651"/>
    </source>
</evidence>
<keyword evidence="7 14" id="KW-1133">Transmembrane helix</keyword>
<feature type="transmembrane region" description="Helical" evidence="14">
    <location>
        <begin position="78"/>
        <end position="96"/>
    </location>
</feature>
<dbReference type="GO" id="GO:0015824">
    <property type="term" value="P:proline transport"/>
    <property type="evidence" value="ECO:0007669"/>
    <property type="project" value="UniProtKB-UniRule"/>
</dbReference>
<protein>
    <recommendedName>
        <fullName evidence="14">Sodium/proline symporter</fullName>
    </recommendedName>
    <alternativeName>
        <fullName evidence="14">Proline permease</fullName>
    </alternativeName>
</protein>
<feature type="transmembrane region" description="Helical" evidence="14">
    <location>
        <begin position="279"/>
        <end position="303"/>
    </location>
</feature>
<feature type="transmembrane region" description="Helical" evidence="14">
    <location>
        <begin position="426"/>
        <end position="444"/>
    </location>
</feature>
<evidence type="ECO:0000256" key="3">
    <source>
        <dbReference type="ARBA" id="ARBA00022448"/>
    </source>
</evidence>
<evidence type="ECO:0000256" key="13">
    <source>
        <dbReference type="RuleBase" id="RU362091"/>
    </source>
</evidence>
<keyword evidence="4 14" id="KW-1003">Cell membrane</keyword>
<feature type="transmembrane region" description="Helical" evidence="14">
    <location>
        <begin position="456"/>
        <end position="474"/>
    </location>
</feature>
<evidence type="ECO:0000256" key="14">
    <source>
        <dbReference type="RuleBase" id="RU366012"/>
    </source>
</evidence>
<evidence type="ECO:0000256" key="9">
    <source>
        <dbReference type="ARBA" id="ARBA00023065"/>
    </source>
</evidence>
<dbReference type="Pfam" id="PF00474">
    <property type="entry name" value="SSF"/>
    <property type="match status" value="1"/>
</dbReference>
<evidence type="ECO:0000256" key="10">
    <source>
        <dbReference type="ARBA" id="ARBA00023136"/>
    </source>
</evidence>
<dbReference type="GO" id="GO:0005886">
    <property type="term" value="C:plasma membrane"/>
    <property type="evidence" value="ECO:0007669"/>
    <property type="project" value="UniProtKB-SubCell"/>
</dbReference>
<dbReference type="PROSITE" id="PS00457">
    <property type="entry name" value="NA_SOLUT_SYMP_2"/>
    <property type="match status" value="1"/>
</dbReference>
<dbReference type="PROSITE" id="PS50283">
    <property type="entry name" value="NA_SOLUT_SYMP_3"/>
    <property type="match status" value="1"/>
</dbReference>
<evidence type="ECO:0000256" key="8">
    <source>
        <dbReference type="ARBA" id="ARBA00023053"/>
    </source>
</evidence>
<dbReference type="EMBL" id="JAOSHN010000012">
    <property type="protein sequence ID" value="MCU7380643.1"/>
    <property type="molecule type" value="Genomic_DNA"/>
</dbReference>
<dbReference type="GO" id="GO:0005298">
    <property type="term" value="F:proline:sodium symporter activity"/>
    <property type="evidence" value="ECO:0007669"/>
    <property type="project" value="UniProtKB-UniRule"/>
</dbReference>
<dbReference type="NCBIfam" id="TIGR02121">
    <property type="entry name" value="Na_Pro_sym"/>
    <property type="match status" value="1"/>
</dbReference>
<keyword evidence="16" id="KW-1185">Reference proteome</keyword>
<feature type="transmembrane region" description="Helical" evidence="14">
    <location>
        <begin position="370"/>
        <end position="390"/>
    </location>
</feature>
<keyword evidence="11 14" id="KW-0739">Sodium transport</keyword>
<organism evidence="15 16">
    <name type="scientific">Hominibacterium faecale</name>
    <dbReference type="NCBI Taxonomy" id="2839743"/>
    <lineage>
        <taxon>Bacteria</taxon>
        <taxon>Bacillati</taxon>
        <taxon>Bacillota</taxon>
        <taxon>Clostridia</taxon>
        <taxon>Peptostreptococcales</taxon>
        <taxon>Anaerovoracaceae</taxon>
        <taxon>Hominibacterium</taxon>
    </lineage>
</organism>
<keyword evidence="5 14" id="KW-0812">Transmembrane</keyword>
<dbReference type="Proteomes" id="UP001065549">
    <property type="component" value="Unassembled WGS sequence"/>
</dbReference>
<proteinExistence type="inferred from homology"/>
<evidence type="ECO:0000256" key="11">
    <source>
        <dbReference type="ARBA" id="ARBA00023201"/>
    </source>
</evidence>
<evidence type="ECO:0000256" key="7">
    <source>
        <dbReference type="ARBA" id="ARBA00022989"/>
    </source>
</evidence>
<sequence>MLSTVIIAAIFILYLGVMVAIGIKHYSKTDSLSEYILGGRKLGSWVTAMSAQASDMSGWLLIGLPGTAYVIYTGTSEAIWTAIGLFIGTYLNWLFVAKRLRKYTQVAGNAITIPDFFENRFRDHKHILRIVSGVFIVIFFLVYTSSQFAAGGKLFNTIFGMDYTIGLIVCAVIILAYTALGGFTAVCWTDTIQGTIMFFALIIVPIIAVISMGGIDDVSLRLAQLTPESLGFFPQIDGRINGLLLASALGWGLGYFGQPHILVRFMAIESPDMIHKSRVIAMIWVGITLAAAIIIGIVGKAFMPGLEDGETIYMSMINTMFNPVIAGILLIAILAAIMSTASSQLLVSASSVSRDLYATIFKKDTEGPSIVWASRLTVVIISVIAIVIAIDPDSSVFGLVSCAWGGFGSAFGPLILFALFWRRMTLPGAIAGMITGGVVDLLWYNLEGGIFDIYEIIPGFIASAAVIVIVSLCSKLPPEIAEEFDSVKTTKF</sequence>
<feature type="transmembrane region" description="Helical" evidence="14">
    <location>
        <begin position="323"/>
        <end position="349"/>
    </location>
</feature>
<feature type="transmembrane region" description="Helical" evidence="14">
    <location>
        <begin position="6"/>
        <end position="23"/>
    </location>
</feature>
<dbReference type="InterPro" id="IPR038377">
    <property type="entry name" value="Na/Glc_symporter_sf"/>
</dbReference>
<feature type="transmembrane region" description="Helical" evidence="14">
    <location>
        <begin position="240"/>
        <end position="258"/>
    </location>
</feature>
<accession>A0A9J6QYQ2</accession>
<keyword evidence="6 14" id="KW-0769">Symport</keyword>
<evidence type="ECO:0000256" key="2">
    <source>
        <dbReference type="ARBA" id="ARBA00006434"/>
    </source>
</evidence>
<feature type="transmembrane region" description="Helical" evidence="14">
    <location>
        <begin position="127"/>
        <end position="145"/>
    </location>
</feature>
<keyword evidence="9 14" id="KW-0406">Ion transport</keyword>
<keyword evidence="3 14" id="KW-0813">Transport</keyword>
<comment type="catalytic activity">
    <reaction evidence="12">
        <text>L-proline(in) + Na(+)(in) = L-proline(out) + Na(+)(out)</text>
        <dbReference type="Rhea" id="RHEA:28967"/>
        <dbReference type="ChEBI" id="CHEBI:29101"/>
        <dbReference type="ChEBI" id="CHEBI:60039"/>
    </reaction>
</comment>
<evidence type="ECO:0000256" key="4">
    <source>
        <dbReference type="ARBA" id="ARBA00022475"/>
    </source>
</evidence>
<keyword evidence="10 14" id="KW-0472">Membrane</keyword>
<feature type="transmembrane region" description="Helical" evidence="14">
    <location>
        <begin position="44"/>
        <end position="72"/>
    </location>
</feature>
<dbReference type="NCBIfam" id="TIGR00813">
    <property type="entry name" value="sss"/>
    <property type="match status" value="1"/>
</dbReference>
<dbReference type="PANTHER" id="PTHR48086:SF3">
    <property type="entry name" value="SODIUM_PROLINE SYMPORTER"/>
    <property type="match status" value="1"/>
</dbReference>
<feature type="transmembrane region" description="Helical" evidence="14">
    <location>
        <begin position="396"/>
        <end position="419"/>
    </location>
</feature>
<dbReference type="Gene3D" id="1.20.1730.10">
    <property type="entry name" value="Sodium/glucose cotransporter"/>
    <property type="match status" value="1"/>
</dbReference>
<name>A0A9J6QYQ2_9FIRM</name>
<keyword evidence="8 14" id="KW-0915">Sodium</keyword>
<evidence type="ECO:0000313" key="15">
    <source>
        <dbReference type="EMBL" id="MCU7380643.1"/>
    </source>
</evidence>
<reference evidence="15" key="1">
    <citation type="submission" date="2022-09" db="EMBL/GenBank/DDBJ databases">
        <title>Culturomic study of gut microbiota in children with autism spectrum disorder.</title>
        <authorList>
            <person name="Efimov B.A."/>
            <person name="Chaplin A.V."/>
            <person name="Sokolova S.R."/>
            <person name="Pikina A.P."/>
            <person name="Korzhanova M."/>
            <person name="Belova V."/>
            <person name="Korostin D."/>
        </authorList>
    </citation>
    <scope>NUCLEOTIDE SEQUENCE</scope>
    <source>
        <strain evidence="15">ASD5510</strain>
    </source>
</reference>
<dbReference type="InterPro" id="IPR018212">
    <property type="entry name" value="Na/solute_symporter_CS"/>
</dbReference>